<gene>
    <name evidence="2" type="ORF">MBAV_005979</name>
</gene>
<sequence length="176" mass="19748">MSTKSKNPEHPLVQLAKAAIEHHIKSGQSLPVPAEPVKEMQDSAGVFVSLKKHGQLRGCIGTFAPMTENVAMEIIRNAVAAATEDPRFSPVRAEELPDITFSVDVLSAPRKVNDPSELDHKKYGIIVTRDYRKGLLLPDIIGVDSVEEQLRIARLKANIYENEPVEIFRFEVRRYY</sequence>
<dbReference type="NCBIfam" id="TIGR00296">
    <property type="entry name" value="TIGR00296 family protein"/>
    <property type="match status" value="1"/>
</dbReference>
<dbReference type="PANTHER" id="PTHR13016">
    <property type="entry name" value="AMMECR1 HOMOLOG"/>
    <property type="match status" value="1"/>
</dbReference>
<keyword evidence="3" id="KW-1185">Reference proteome</keyword>
<evidence type="ECO:0000313" key="2">
    <source>
        <dbReference type="EMBL" id="KJU81824.1"/>
    </source>
</evidence>
<dbReference type="NCBIfam" id="TIGR04335">
    <property type="entry name" value="AmmeMemoSam_A"/>
    <property type="match status" value="1"/>
</dbReference>
<dbReference type="InterPro" id="IPR002733">
    <property type="entry name" value="AMMECR1_domain"/>
</dbReference>
<dbReference type="Pfam" id="PF01871">
    <property type="entry name" value="AMMECR1"/>
    <property type="match status" value="1"/>
</dbReference>
<reference evidence="2 3" key="1">
    <citation type="submission" date="2015-02" db="EMBL/GenBank/DDBJ databases">
        <title>Single-cell genomics of uncultivated deep-branching MTB reveals a conserved set of magnetosome genes.</title>
        <authorList>
            <person name="Kolinko S."/>
            <person name="Richter M."/>
            <person name="Glockner F.O."/>
            <person name="Brachmann A."/>
            <person name="Schuler D."/>
        </authorList>
    </citation>
    <scope>NUCLEOTIDE SEQUENCE [LARGE SCALE GENOMIC DNA]</scope>
    <source>
        <strain evidence="2">TM-1</strain>
    </source>
</reference>
<proteinExistence type="predicted"/>
<dbReference type="InterPro" id="IPR027485">
    <property type="entry name" value="AMMECR1_N"/>
</dbReference>
<dbReference type="PANTHER" id="PTHR13016:SF0">
    <property type="entry name" value="AMME SYNDROME CANDIDATE GENE 1 PROTEIN"/>
    <property type="match status" value="1"/>
</dbReference>
<dbReference type="InterPro" id="IPR023473">
    <property type="entry name" value="AMMECR1"/>
</dbReference>
<dbReference type="InterPro" id="IPR027623">
    <property type="entry name" value="AmmeMemoSam_A"/>
</dbReference>
<dbReference type="Proteomes" id="UP000033423">
    <property type="component" value="Unassembled WGS sequence"/>
</dbReference>
<dbReference type="AlphaFoldDB" id="A0A0F3GIQ0"/>
<evidence type="ECO:0000259" key="1">
    <source>
        <dbReference type="PROSITE" id="PS51112"/>
    </source>
</evidence>
<evidence type="ECO:0000313" key="3">
    <source>
        <dbReference type="Proteomes" id="UP000033423"/>
    </source>
</evidence>
<accession>A0A0F3GIQ0</accession>
<name>A0A0F3GIQ0_9BACT</name>
<feature type="domain" description="AMMECR1" evidence="1">
    <location>
        <begin position="7"/>
        <end position="176"/>
    </location>
</feature>
<protein>
    <submittedName>
        <fullName evidence="2">AMMECR1 domain-containing protein</fullName>
    </submittedName>
</protein>
<dbReference type="InterPro" id="IPR036071">
    <property type="entry name" value="AMMECR1_dom_sf"/>
</dbReference>
<dbReference type="PROSITE" id="PS51112">
    <property type="entry name" value="AMMECR1"/>
    <property type="match status" value="1"/>
</dbReference>
<dbReference type="SUPFAM" id="SSF143447">
    <property type="entry name" value="AMMECR1-like"/>
    <property type="match status" value="1"/>
</dbReference>
<organism evidence="2 3">
    <name type="scientific">Candidatus Magnetobacterium bavaricum</name>
    <dbReference type="NCBI Taxonomy" id="29290"/>
    <lineage>
        <taxon>Bacteria</taxon>
        <taxon>Pseudomonadati</taxon>
        <taxon>Nitrospirota</taxon>
        <taxon>Thermodesulfovibrionia</taxon>
        <taxon>Thermodesulfovibrionales</taxon>
        <taxon>Candidatus Magnetobacteriaceae</taxon>
        <taxon>Candidatus Magnetobacterium</taxon>
    </lineage>
</organism>
<comment type="caution">
    <text evidence="2">The sequence shown here is derived from an EMBL/GenBank/DDBJ whole genome shotgun (WGS) entry which is preliminary data.</text>
</comment>
<dbReference type="EMBL" id="LACI01002542">
    <property type="protein sequence ID" value="KJU81824.1"/>
    <property type="molecule type" value="Genomic_DNA"/>
</dbReference>
<dbReference type="Gene3D" id="3.30.700.20">
    <property type="entry name" value="Hypothetical protein ph0010, domain 1"/>
    <property type="match status" value="1"/>
</dbReference>